<evidence type="ECO:0000256" key="6">
    <source>
        <dbReference type="ARBA" id="ARBA00022692"/>
    </source>
</evidence>
<dbReference type="SUPFAM" id="SSF144083">
    <property type="entry name" value="Magnesium transport protein CorA, transmembrane region"/>
    <property type="match status" value="1"/>
</dbReference>
<proteinExistence type="inferred from homology"/>
<evidence type="ECO:0000256" key="9">
    <source>
        <dbReference type="ARBA" id="ARBA00023065"/>
    </source>
</evidence>
<comment type="similarity">
    <text evidence="2">Belongs to the CorA metal ion transporter (MIT) (TC 1.A.35) family.</text>
</comment>
<dbReference type="GO" id="GO:0005886">
    <property type="term" value="C:plasma membrane"/>
    <property type="evidence" value="ECO:0007669"/>
    <property type="project" value="UniProtKB-SubCell"/>
</dbReference>
<evidence type="ECO:0000256" key="7">
    <source>
        <dbReference type="ARBA" id="ARBA00022833"/>
    </source>
</evidence>
<gene>
    <name evidence="12" type="ORF">SAMN05421831_11256</name>
</gene>
<evidence type="ECO:0000313" key="12">
    <source>
        <dbReference type="EMBL" id="SEI84336.1"/>
    </source>
</evidence>
<comment type="subcellular location">
    <subcellularLocation>
        <location evidence="1">Cell membrane</location>
        <topology evidence="1">Multi-pass membrane protein</topology>
    </subcellularLocation>
</comment>
<reference evidence="13" key="1">
    <citation type="submission" date="2016-10" db="EMBL/GenBank/DDBJ databases">
        <authorList>
            <person name="Varghese N."/>
            <person name="Submissions S."/>
        </authorList>
    </citation>
    <scope>NUCLEOTIDE SEQUENCE [LARGE SCALE GENOMIC DNA]</scope>
    <source>
        <strain evidence="13">DSM 7165</strain>
    </source>
</reference>
<dbReference type="Proteomes" id="UP000242999">
    <property type="component" value="Unassembled WGS sequence"/>
</dbReference>
<dbReference type="GO" id="GO:0015087">
    <property type="term" value="F:cobalt ion transmembrane transporter activity"/>
    <property type="evidence" value="ECO:0007669"/>
    <property type="project" value="TreeGrafter"/>
</dbReference>
<dbReference type="InterPro" id="IPR002523">
    <property type="entry name" value="MgTranspt_CorA/ZnTranspt_ZntB"/>
</dbReference>
<dbReference type="GO" id="GO:0050897">
    <property type="term" value="F:cobalt ion binding"/>
    <property type="evidence" value="ECO:0007669"/>
    <property type="project" value="TreeGrafter"/>
</dbReference>
<keyword evidence="3" id="KW-0813">Transport</keyword>
<evidence type="ECO:0000256" key="10">
    <source>
        <dbReference type="ARBA" id="ARBA00023136"/>
    </source>
</evidence>
<dbReference type="SUPFAM" id="SSF143865">
    <property type="entry name" value="CorA soluble domain-like"/>
    <property type="match status" value="1"/>
</dbReference>
<dbReference type="STRING" id="64971.SAMN05421831_11256"/>
<dbReference type="InterPro" id="IPR045861">
    <property type="entry name" value="CorA_cytoplasmic_dom"/>
</dbReference>
<keyword evidence="10 11" id="KW-0472">Membrane</keyword>
<sequence length="323" mass="37480">MQLNTGLVYAYLFQKNQGKQLKASEIPAWQAQEGLLWLHLDYTEPEIQSWLNEAANLDPMIVEALIATETRPRCTPFQNGFLLLLRGVNLNPEADPEDMVSIRLWVEKDRIISTRKRQLQSVQDLLRRIEQQQAPNTPGEFIAALTENLTWRMRDTIEGYEETLADLEEKVLSGGHDEVKNELSTLRRHLITLRRYLAPQRDALTRLHTEKFIGLTESERLQIRETTDRLIRYLEDLDAMRERAMVMHEEILSQLSELGNQRMYLLSMITAIFLPLGFFTGLLGINVGGMPGADHPYAFWWVCAGIFMFVIVLVLMIRKKRWL</sequence>
<dbReference type="PANTHER" id="PTHR46494">
    <property type="entry name" value="CORA FAMILY METAL ION TRANSPORTER (EUROFUNG)"/>
    <property type="match status" value="1"/>
</dbReference>
<accession>A0A1H6TYR4</accession>
<evidence type="ECO:0000256" key="1">
    <source>
        <dbReference type="ARBA" id="ARBA00004651"/>
    </source>
</evidence>
<dbReference type="OrthoDB" id="9803484at2"/>
<name>A0A1H6TYR4_9GAMM</name>
<keyword evidence="13" id="KW-1185">Reference proteome</keyword>
<dbReference type="PANTHER" id="PTHR46494:SF3">
    <property type="entry name" value="ZINC TRANSPORT PROTEIN ZNTB"/>
    <property type="match status" value="1"/>
</dbReference>
<keyword evidence="9" id="KW-0406">Ion transport</keyword>
<organism evidence="12 13">
    <name type="scientific">Allopseudospirillum japonicum</name>
    <dbReference type="NCBI Taxonomy" id="64971"/>
    <lineage>
        <taxon>Bacteria</taxon>
        <taxon>Pseudomonadati</taxon>
        <taxon>Pseudomonadota</taxon>
        <taxon>Gammaproteobacteria</taxon>
        <taxon>Oceanospirillales</taxon>
        <taxon>Oceanospirillaceae</taxon>
        <taxon>Allopseudospirillum</taxon>
    </lineage>
</organism>
<dbReference type="InterPro" id="IPR045863">
    <property type="entry name" value="CorA_TM1_TM2"/>
</dbReference>
<evidence type="ECO:0000256" key="8">
    <source>
        <dbReference type="ARBA" id="ARBA00022989"/>
    </source>
</evidence>
<evidence type="ECO:0000256" key="11">
    <source>
        <dbReference type="SAM" id="Phobius"/>
    </source>
</evidence>
<evidence type="ECO:0000256" key="5">
    <source>
        <dbReference type="ARBA" id="ARBA00022519"/>
    </source>
</evidence>
<dbReference type="RefSeq" id="WP_093311614.1">
    <property type="nucleotide sequence ID" value="NZ_FNYH01000012.1"/>
</dbReference>
<dbReference type="GO" id="GO:0000287">
    <property type="term" value="F:magnesium ion binding"/>
    <property type="evidence" value="ECO:0007669"/>
    <property type="project" value="TreeGrafter"/>
</dbReference>
<dbReference type="Gene3D" id="1.20.58.340">
    <property type="entry name" value="Magnesium transport protein CorA, transmembrane region"/>
    <property type="match status" value="2"/>
</dbReference>
<keyword evidence="8 11" id="KW-1133">Transmembrane helix</keyword>
<dbReference type="Pfam" id="PF01544">
    <property type="entry name" value="CorA"/>
    <property type="match status" value="1"/>
</dbReference>
<keyword evidence="5" id="KW-0997">Cell inner membrane</keyword>
<evidence type="ECO:0000313" key="13">
    <source>
        <dbReference type="Proteomes" id="UP000242999"/>
    </source>
</evidence>
<dbReference type="GO" id="GO:0015095">
    <property type="term" value="F:magnesium ion transmembrane transporter activity"/>
    <property type="evidence" value="ECO:0007669"/>
    <property type="project" value="TreeGrafter"/>
</dbReference>
<feature type="transmembrane region" description="Helical" evidence="11">
    <location>
        <begin position="297"/>
        <end position="317"/>
    </location>
</feature>
<protein>
    <submittedName>
        <fullName evidence="12">Zinc transporter</fullName>
    </submittedName>
</protein>
<keyword evidence="7" id="KW-0862">Zinc</keyword>
<dbReference type="CDD" id="cd12833">
    <property type="entry name" value="ZntB-like_1"/>
    <property type="match status" value="1"/>
</dbReference>
<evidence type="ECO:0000256" key="4">
    <source>
        <dbReference type="ARBA" id="ARBA00022475"/>
    </source>
</evidence>
<evidence type="ECO:0000256" key="3">
    <source>
        <dbReference type="ARBA" id="ARBA00022448"/>
    </source>
</evidence>
<feature type="transmembrane region" description="Helical" evidence="11">
    <location>
        <begin position="263"/>
        <end position="285"/>
    </location>
</feature>
<dbReference type="AlphaFoldDB" id="A0A1H6TYR4"/>
<evidence type="ECO:0000256" key="2">
    <source>
        <dbReference type="ARBA" id="ARBA00009765"/>
    </source>
</evidence>
<keyword evidence="4" id="KW-1003">Cell membrane</keyword>
<dbReference type="Gene3D" id="3.30.460.20">
    <property type="entry name" value="CorA soluble domain-like"/>
    <property type="match status" value="1"/>
</dbReference>
<keyword evidence="6 11" id="KW-0812">Transmembrane</keyword>
<dbReference type="EMBL" id="FNYH01000012">
    <property type="protein sequence ID" value="SEI84336.1"/>
    <property type="molecule type" value="Genomic_DNA"/>
</dbReference>